<keyword evidence="3" id="KW-1185">Reference proteome</keyword>
<feature type="transmembrane region" description="Helical" evidence="1">
    <location>
        <begin position="101"/>
        <end position="122"/>
    </location>
</feature>
<evidence type="ECO:0000313" key="3">
    <source>
        <dbReference type="Proteomes" id="UP000252167"/>
    </source>
</evidence>
<feature type="transmembrane region" description="Helical" evidence="1">
    <location>
        <begin position="37"/>
        <end position="58"/>
    </location>
</feature>
<reference evidence="2 3" key="1">
    <citation type="submission" date="2018-01" db="EMBL/GenBank/DDBJ databases">
        <title>Glutamicibacter soli strain NHPC-3 Whole genome sequence and assembly.</title>
        <authorList>
            <person name="Choudhury P."/>
            <person name="Gupta D."/>
            <person name="Sengupta K."/>
            <person name="Jawed A."/>
            <person name="Sultana N."/>
            <person name="Saha P."/>
        </authorList>
    </citation>
    <scope>NUCLEOTIDE SEQUENCE [LARGE SCALE GENOMIC DNA]</scope>
    <source>
        <strain evidence="2 3">NHPC-3</strain>
    </source>
</reference>
<dbReference type="EMBL" id="POAF01000007">
    <property type="protein sequence ID" value="RBL99556.1"/>
    <property type="molecule type" value="Genomic_DNA"/>
</dbReference>
<evidence type="ECO:0000256" key="1">
    <source>
        <dbReference type="SAM" id="Phobius"/>
    </source>
</evidence>
<feature type="transmembrane region" description="Helical" evidence="1">
    <location>
        <begin position="199"/>
        <end position="227"/>
    </location>
</feature>
<evidence type="ECO:0008006" key="4">
    <source>
        <dbReference type="Google" id="ProtNLM"/>
    </source>
</evidence>
<feature type="transmembrane region" description="Helical" evidence="1">
    <location>
        <begin position="172"/>
        <end position="192"/>
    </location>
</feature>
<keyword evidence="1" id="KW-0812">Transmembrane</keyword>
<feature type="transmembrane region" description="Helical" evidence="1">
    <location>
        <begin position="134"/>
        <end position="152"/>
    </location>
</feature>
<keyword evidence="1" id="KW-0472">Membrane</keyword>
<gene>
    <name evidence="2" type="ORF">C1H84_14090</name>
</gene>
<accession>A0A365YAY1</accession>
<organism evidence="2 3">
    <name type="scientific">Glutamicibacter soli</name>
    <dbReference type="NCBI Taxonomy" id="453836"/>
    <lineage>
        <taxon>Bacteria</taxon>
        <taxon>Bacillati</taxon>
        <taxon>Actinomycetota</taxon>
        <taxon>Actinomycetes</taxon>
        <taxon>Micrococcales</taxon>
        <taxon>Micrococcaceae</taxon>
        <taxon>Glutamicibacter</taxon>
    </lineage>
</organism>
<dbReference type="RefSeq" id="WP_113607730.1">
    <property type="nucleotide sequence ID" value="NZ_POAF01000007.1"/>
</dbReference>
<protein>
    <recommendedName>
        <fullName evidence="4">DUF998 domain-containing protein</fullName>
    </recommendedName>
</protein>
<evidence type="ECO:0000313" key="2">
    <source>
        <dbReference type="EMBL" id="RBL99556.1"/>
    </source>
</evidence>
<keyword evidence="1" id="KW-1133">Transmembrane helix</keyword>
<proteinExistence type="predicted"/>
<sequence>MSEFATDLRQLRASSWTALKSTPRWLGGTSAATPQSWVAVIFASGAALFFLASCWFQLSAAHARWITFPAGLDPSDLSVEDHLYDYYLASEPFVMIPGTSLPFGIGMLLQAAGVVLLTMCLLSLRPRQSFRRGPLQLILGLLLSASCAIIGYESLLTSRNGTPPHESGRTALADTLLTLGFFAAIGLCLLCARRCPALSLAVFFTLGTNVHGYIFACYIVAPLLTFYSSHDTTPGTETVVALSTGLSGLLLLVAAWLLVRSRSNAWACWAR</sequence>
<dbReference type="Proteomes" id="UP000252167">
    <property type="component" value="Unassembled WGS sequence"/>
</dbReference>
<feature type="transmembrane region" description="Helical" evidence="1">
    <location>
        <begin position="239"/>
        <end position="259"/>
    </location>
</feature>
<comment type="caution">
    <text evidence="2">The sequence shown here is derived from an EMBL/GenBank/DDBJ whole genome shotgun (WGS) entry which is preliminary data.</text>
</comment>
<dbReference type="AlphaFoldDB" id="A0A365YAY1"/>
<name>A0A365YAY1_9MICC</name>